<feature type="transmembrane region" description="Helical" evidence="1">
    <location>
        <begin position="7"/>
        <end position="27"/>
    </location>
</feature>
<accession>A0A1F5HBU6</accession>
<dbReference type="STRING" id="1797737.A2196_01925"/>
<keyword evidence="1" id="KW-1133">Transmembrane helix</keyword>
<evidence type="ECO:0000256" key="1">
    <source>
        <dbReference type="SAM" id="Phobius"/>
    </source>
</evidence>
<dbReference type="Pfam" id="PF18926">
    <property type="entry name" value="DUF5676"/>
    <property type="match status" value="1"/>
</dbReference>
<proteinExistence type="predicted"/>
<evidence type="ECO:0000313" key="2">
    <source>
        <dbReference type="EMBL" id="OGE01623.1"/>
    </source>
</evidence>
<evidence type="ECO:0000313" key="3">
    <source>
        <dbReference type="Proteomes" id="UP000176751"/>
    </source>
</evidence>
<sequence length="86" mass="9351">MKEQALANAFAVIIAAIYVICAAWVVIARDSFMAFSGNWIHGIDLETLPYISPNTGGLIFGFVTAVAAGWVAGYAFAWLYNKFSKK</sequence>
<comment type="caution">
    <text evidence="2">The sequence shown here is derived from an EMBL/GenBank/DDBJ whole genome shotgun (WGS) entry which is preliminary data.</text>
</comment>
<reference evidence="2 3" key="1">
    <citation type="journal article" date="2016" name="Nat. Commun.">
        <title>Thousands of microbial genomes shed light on interconnected biogeochemical processes in an aquifer system.</title>
        <authorList>
            <person name="Anantharaman K."/>
            <person name="Brown C.T."/>
            <person name="Hug L.A."/>
            <person name="Sharon I."/>
            <person name="Castelle C.J."/>
            <person name="Probst A.J."/>
            <person name="Thomas B.C."/>
            <person name="Singh A."/>
            <person name="Wilkins M.J."/>
            <person name="Karaoz U."/>
            <person name="Brodie E.L."/>
            <person name="Williams K.H."/>
            <person name="Hubbard S.S."/>
            <person name="Banfield J.F."/>
        </authorList>
    </citation>
    <scope>NUCLEOTIDE SEQUENCE [LARGE SCALE GENOMIC DNA]</scope>
</reference>
<name>A0A1F5HBU6_9BACT</name>
<dbReference type="EMBL" id="MFCA01000025">
    <property type="protein sequence ID" value="OGE01623.1"/>
    <property type="molecule type" value="Genomic_DNA"/>
</dbReference>
<organism evidence="2 3">
    <name type="scientific">Candidatus Curtissbacteria bacterium RIFOXYA1_FULL_41_14</name>
    <dbReference type="NCBI Taxonomy" id="1797737"/>
    <lineage>
        <taxon>Bacteria</taxon>
        <taxon>Candidatus Curtissiibacteriota</taxon>
    </lineage>
</organism>
<dbReference type="InterPro" id="IPR044020">
    <property type="entry name" value="DUF5676"/>
</dbReference>
<dbReference type="AlphaFoldDB" id="A0A1F5HBU6"/>
<keyword evidence="1" id="KW-0812">Transmembrane</keyword>
<dbReference type="Proteomes" id="UP000176751">
    <property type="component" value="Unassembled WGS sequence"/>
</dbReference>
<feature type="transmembrane region" description="Helical" evidence="1">
    <location>
        <begin position="58"/>
        <end position="80"/>
    </location>
</feature>
<protein>
    <submittedName>
        <fullName evidence="2">Uncharacterized protein</fullName>
    </submittedName>
</protein>
<gene>
    <name evidence="2" type="ORF">A2196_01925</name>
</gene>
<keyword evidence="1" id="KW-0472">Membrane</keyword>